<evidence type="ECO:0000256" key="10">
    <source>
        <dbReference type="ARBA" id="ARBA00022840"/>
    </source>
</evidence>
<dbReference type="InterPro" id="IPR036097">
    <property type="entry name" value="HisK_dim/P_sf"/>
</dbReference>
<dbReference type="EC" id="2.7.13.3" evidence="3"/>
<evidence type="ECO:0000256" key="8">
    <source>
        <dbReference type="ARBA" id="ARBA00022741"/>
    </source>
</evidence>
<comment type="catalytic activity">
    <reaction evidence="1">
        <text>ATP + protein L-histidine = ADP + protein N-phospho-L-histidine.</text>
        <dbReference type="EC" id="2.7.13.3"/>
    </reaction>
</comment>
<keyword evidence="4" id="KW-1003">Cell membrane</keyword>
<dbReference type="Gene3D" id="3.30.565.10">
    <property type="entry name" value="Histidine kinase-like ATPase, C-terminal domain"/>
    <property type="match status" value="1"/>
</dbReference>
<evidence type="ECO:0000256" key="12">
    <source>
        <dbReference type="ARBA" id="ARBA00023012"/>
    </source>
</evidence>
<dbReference type="RefSeq" id="WP_060790536.1">
    <property type="nucleotide sequence ID" value="NZ_CAMPWK010000001.1"/>
</dbReference>
<dbReference type="CDD" id="cd06225">
    <property type="entry name" value="HAMP"/>
    <property type="match status" value="1"/>
</dbReference>
<dbReference type="SUPFAM" id="SSF47384">
    <property type="entry name" value="Homodimeric domain of signal transducing histidine kinase"/>
    <property type="match status" value="1"/>
</dbReference>
<dbReference type="EMBL" id="NDYI01000010">
    <property type="protein sequence ID" value="OXZ38566.1"/>
    <property type="molecule type" value="Genomic_DNA"/>
</dbReference>
<comment type="subcellular location">
    <subcellularLocation>
        <location evidence="2">Cell membrane</location>
        <topology evidence="2">Multi-pass membrane protein</topology>
    </subcellularLocation>
</comment>
<evidence type="ECO:0000256" key="6">
    <source>
        <dbReference type="ARBA" id="ARBA00022679"/>
    </source>
</evidence>
<evidence type="ECO:0000256" key="1">
    <source>
        <dbReference type="ARBA" id="ARBA00000085"/>
    </source>
</evidence>
<evidence type="ECO:0000313" key="14">
    <source>
        <dbReference type="EMBL" id="OXZ38566.1"/>
    </source>
</evidence>
<name>A0A133MYL5_FINMA</name>
<dbReference type="InterPro" id="IPR004358">
    <property type="entry name" value="Sig_transdc_His_kin-like_C"/>
</dbReference>
<dbReference type="SUPFAM" id="SSF55874">
    <property type="entry name" value="ATPase domain of HSP90 chaperone/DNA topoisomerase II/histidine kinase"/>
    <property type="match status" value="1"/>
</dbReference>
<dbReference type="InterPro" id="IPR005467">
    <property type="entry name" value="His_kinase_dom"/>
</dbReference>
<dbReference type="Gene3D" id="6.10.340.10">
    <property type="match status" value="1"/>
</dbReference>
<dbReference type="InterPro" id="IPR003660">
    <property type="entry name" value="HAMP_dom"/>
</dbReference>
<keyword evidence="11" id="KW-1133">Transmembrane helix</keyword>
<dbReference type="InterPro" id="IPR036890">
    <property type="entry name" value="HATPase_C_sf"/>
</dbReference>
<keyword evidence="8" id="KW-0547">Nucleotide-binding</keyword>
<organism evidence="14 15">
    <name type="scientific">Finegoldia magna</name>
    <name type="common">Peptostreptococcus magnus</name>
    <dbReference type="NCBI Taxonomy" id="1260"/>
    <lineage>
        <taxon>Bacteria</taxon>
        <taxon>Bacillati</taxon>
        <taxon>Bacillota</taxon>
        <taxon>Tissierellia</taxon>
        <taxon>Tissierellales</taxon>
        <taxon>Peptoniphilaceae</taxon>
        <taxon>Finegoldia</taxon>
    </lineage>
</organism>
<sequence>MKLKSEILYEFLRAILFPILLLSFIAVFVFQFSFKNFVDNEELNRRNKIEQLTKNLFIDHQQGLSKKRIDQYMWYLSELDLDVIFYDNNEKELYSFSEGFELAKKTSLYNTIVKDVYDKNNKKIGQIKYIYRVNNNFKKRSEVFITNLFRFIILSLFLSYFTGLIISIYLSRKITYPIEELTQATVNIRKQIYAVPDIKSRIVEVNQLSQNINYMANSLKSQEFNRKQYAQNISHELRTPLTNIRVNLELMQDGIMETNEENVNMLLVEIDRLTSLINQLNNTFKKSTPETIYNPSKFNLSDFLNEIYKSMKTQYDNSGVLFDLEISENLDIITDREKLANIIINLLSNALKACKKGDSVLLRARHINKKIVISVKDTGIGISEENKPKIFERFFRVDDCRNTKTNGYGLGLSIVKNYTDIIGANISVNSKLNLGTVMLVSFDDSIITK</sequence>
<evidence type="ECO:0000256" key="4">
    <source>
        <dbReference type="ARBA" id="ARBA00022475"/>
    </source>
</evidence>
<evidence type="ECO:0000256" key="11">
    <source>
        <dbReference type="ARBA" id="ARBA00022989"/>
    </source>
</evidence>
<dbReference type="FunFam" id="3.30.565.10:FF:000006">
    <property type="entry name" value="Sensor histidine kinase WalK"/>
    <property type="match status" value="1"/>
</dbReference>
<dbReference type="Proteomes" id="UP000215361">
    <property type="component" value="Unassembled WGS sequence"/>
</dbReference>
<dbReference type="PANTHER" id="PTHR45528:SF1">
    <property type="entry name" value="SENSOR HISTIDINE KINASE CPXA"/>
    <property type="match status" value="1"/>
</dbReference>
<comment type="caution">
    <text evidence="14">The sequence shown here is derived from an EMBL/GenBank/DDBJ whole genome shotgun (WGS) entry which is preliminary data.</text>
</comment>
<dbReference type="PROSITE" id="PS50109">
    <property type="entry name" value="HIS_KIN"/>
    <property type="match status" value="1"/>
</dbReference>
<dbReference type="Gene3D" id="1.10.287.130">
    <property type="match status" value="1"/>
</dbReference>
<proteinExistence type="predicted"/>
<protein>
    <recommendedName>
        <fullName evidence="3">histidine kinase</fullName>
        <ecNumber evidence="3">2.7.13.3</ecNumber>
    </recommendedName>
</protein>
<dbReference type="SMART" id="SM00388">
    <property type="entry name" value="HisKA"/>
    <property type="match status" value="1"/>
</dbReference>
<dbReference type="SMART" id="SM00387">
    <property type="entry name" value="HATPase_c"/>
    <property type="match status" value="1"/>
</dbReference>
<reference evidence="15" key="1">
    <citation type="submission" date="2017-04" db="EMBL/GenBank/DDBJ databases">
        <title>Finegoldia magna isolated from orthopedic joint implant-associated infections.</title>
        <authorList>
            <person name="Bjorklund S."/>
            <person name="Bruggemann H."/>
            <person name="Jensen A."/>
            <person name="Hellmark B."/>
            <person name="Soderquist B."/>
        </authorList>
    </citation>
    <scope>NUCLEOTIDE SEQUENCE [LARGE SCALE GENOMIC DNA]</scope>
    <source>
        <strain evidence="15">08T492</strain>
    </source>
</reference>
<dbReference type="GO" id="GO:0005524">
    <property type="term" value="F:ATP binding"/>
    <property type="evidence" value="ECO:0007669"/>
    <property type="project" value="UniProtKB-KW"/>
</dbReference>
<dbReference type="Pfam" id="PF00672">
    <property type="entry name" value="HAMP"/>
    <property type="match status" value="1"/>
</dbReference>
<keyword evidence="12" id="KW-0902">Two-component regulatory system</keyword>
<evidence type="ECO:0000256" key="7">
    <source>
        <dbReference type="ARBA" id="ARBA00022692"/>
    </source>
</evidence>
<keyword evidence="6" id="KW-0808">Transferase</keyword>
<dbReference type="InterPro" id="IPR003594">
    <property type="entry name" value="HATPase_dom"/>
</dbReference>
<gene>
    <name evidence="14" type="ORF">B9N56_03990</name>
</gene>
<keyword evidence="7" id="KW-0812">Transmembrane</keyword>
<evidence type="ECO:0000256" key="2">
    <source>
        <dbReference type="ARBA" id="ARBA00004651"/>
    </source>
</evidence>
<dbReference type="InterPro" id="IPR003661">
    <property type="entry name" value="HisK_dim/P_dom"/>
</dbReference>
<dbReference type="GO" id="GO:0000155">
    <property type="term" value="F:phosphorelay sensor kinase activity"/>
    <property type="evidence" value="ECO:0007669"/>
    <property type="project" value="InterPro"/>
</dbReference>
<dbReference type="CDD" id="cd00082">
    <property type="entry name" value="HisKA"/>
    <property type="match status" value="1"/>
</dbReference>
<keyword evidence="9 14" id="KW-0418">Kinase</keyword>
<keyword evidence="13" id="KW-0472">Membrane</keyword>
<dbReference type="GO" id="GO:0005886">
    <property type="term" value="C:plasma membrane"/>
    <property type="evidence" value="ECO:0007669"/>
    <property type="project" value="UniProtKB-SubCell"/>
</dbReference>
<dbReference type="Pfam" id="PF00512">
    <property type="entry name" value="HisKA"/>
    <property type="match status" value="1"/>
</dbReference>
<keyword evidence="5" id="KW-0597">Phosphoprotein</keyword>
<dbReference type="PANTHER" id="PTHR45528">
    <property type="entry name" value="SENSOR HISTIDINE KINASE CPXA"/>
    <property type="match status" value="1"/>
</dbReference>
<evidence type="ECO:0000256" key="5">
    <source>
        <dbReference type="ARBA" id="ARBA00022553"/>
    </source>
</evidence>
<evidence type="ECO:0000313" key="15">
    <source>
        <dbReference type="Proteomes" id="UP000215361"/>
    </source>
</evidence>
<dbReference type="InterPro" id="IPR050398">
    <property type="entry name" value="HssS/ArlS-like"/>
</dbReference>
<dbReference type="AlphaFoldDB" id="A0A133MYL5"/>
<keyword evidence="10" id="KW-0067">ATP-binding</keyword>
<evidence type="ECO:0000256" key="13">
    <source>
        <dbReference type="ARBA" id="ARBA00023136"/>
    </source>
</evidence>
<evidence type="ECO:0000256" key="3">
    <source>
        <dbReference type="ARBA" id="ARBA00012438"/>
    </source>
</evidence>
<dbReference type="Pfam" id="PF02518">
    <property type="entry name" value="HATPase_c"/>
    <property type="match status" value="1"/>
</dbReference>
<accession>A0A133MYL5</accession>
<dbReference type="PRINTS" id="PR00344">
    <property type="entry name" value="BCTRLSENSOR"/>
</dbReference>
<evidence type="ECO:0000256" key="9">
    <source>
        <dbReference type="ARBA" id="ARBA00022777"/>
    </source>
</evidence>